<organism evidence="1">
    <name type="scientific">Sinorhizobium medicae</name>
    <dbReference type="NCBI Taxonomy" id="110321"/>
    <lineage>
        <taxon>Bacteria</taxon>
        <taxon>Pseudomonadati</taxon>
        <taxon>Pseudomonadota</taxon>
        <taxon>Alphaproteobacteria</taxon>
        <taxon>Hyphomicrobiales</taxon>
        <taxon>Rhizobiaceae</taxon>
        <taxon>Sinorhizobium/Ensifer group</taxon>
        <taxon>Sinorhizobium</taxon>
    </lineage>
</organism>
<name>A0A508WRV9_9HYPH</name>
<gene>
    <name evidence="1" type="ORF">EMEDMD4_1330012</name>
    <name evidence="2" type="ORF">EMEDMD4_790338</name>
</gene>
<reference evidence="1 3" key="1">
    <citation type="submission" date="2019-06" db="EMBL/GenBank/DDBJ databases">
        <authorList>
            <person name="Le Quere A."/>
            <person name="Colella S."/>
        </authorList>
    </citation>
    <scope>NUCLEOTIDE SEQUENCE</scope>
    <source>
        <strain evidence="1">EmedicaeMD41</strain>
    </source>
</reference>
<sequence length="45" mass="4955">MWHAIHGMRHAMPVNGGFFSQGVLDWGRTVFSLAETNARTGTVPL</sequence>
<evidence type="ECO:0000313" key="1">
    <source>
        <dbReference type="EMBL" id="VTZ60134.1"/>
    </source>
</evidence>
<dbReference type="Proteomes" id="UP000507954">
    <property type="component" value="Unassembled WGS sequence"/>
</dbReference>
<evidence type="ECO:0000313" key="3">
    <source>
        <dbReference type="Proteomes" id="UP000507954"/>
    </source>
</evidence>
<protein>
    <submittedName>
        <fullName evidence="1">Uncharacterized protein</fullName>
    </submittedName>
</protein>
<dbReference type="EMBL" id="CABFNB010000149">
    <property type="protein sequence ID" value="VTZ65314.1"/>
    <property type="molecule type" value="Genomic_DNA"/>
</dbReference>
<proteinExistence type="predicted"/>
<accession>A0A508WRV9</accession>
<dbReference type="AlphaFoldDB" id="A0A508WRV9"/>
<dbReference type="EMBL" id="CABFNB010000039">
    <property type="protein sequence ID" value="VTZ60134.1"/>
    <property type="molecule type" value="Genomic_DNA"/>
</dbReference>
<evidence type="ECO:0000313" key="2">
    <source>
        <dbReference type="EMBL" id="VTZ65314.1"/>
    </source>
</evidence>